<organism evidence="2 3">
    <name type="scientific">Candidatus Mcinerneyibacterium aminivorans</name>
    <dbReference type="NCBI Taxonomy" id="2703815"/>
    <lineage>
        <taxon>Bacteria</taxon>
        <taxon>Candidatus Macinerneyibacteriota</taxon>
        <taxon>Candidatus Mcinerneyibacteria</taxon>
        <taxon>Candidatus Mcinerneyibacteriales</taxon>
        <taxon>Candidatus Mcinerneyibacteriaceae</taxon>
        <taxon>Candidatus Mcinerneyibacterium</taxon>
    </lineage>
</organism>
<protein>
    <recommendedName>
        <fullName evidence="4">Permease</fullName>
    </recommendedName>
</protein>
<accession>A0A5D0MGW4</accession>
<feature type="transmembrane region" description="Helical" evidence="1">
    <location>
        <begin position="117"/>
        <end position="142"/>
    </location>
</feature>
<keyword evidence="3" id="KW-1185">Reference proteome</keyword>
<keyword evidence="1" id="KW-0812">Transmembrane</keyword>
<comment type="caution">
    <text evidence="2">The sequence shown here is derived from an EMBL/GenBank/DDBJ whole genome shotgun (WGS) entry which is preliminary data.</text>
</comment>
<dbReference type="AlphaFoldDB" id="A0A5D0MGW4"/>
<keyword evidence="1" id="KW-1133">Transmembrane helix</keyword>
<evidence type="ECO:0000256" key="1">
    <source>
        <dbReference type="SAM" id="Phobius"/>
    </source>
</evidence>
<reference evidence="2" key="1">
    <citation type="submission" date="2019-08" db="EMBL/GenBank/DDBJ databases">
        <title>Genomic characterization of a novel candidate phylum (ARYD3) from a high temperature, high salinity tertiary oil reservoir in north central Oklahoma, USA.</title>
        <authorList>
            <person name="Youssef N.H."/>
            <person name="Yadav A."/>
            <person name="Elshahed M.S."/>
        </authorList>
    </citation>
    <scope>NUCLEOTIDE SEQUENCE [LARGE SCALE GENOMIC DNA]</scope>
    <source>
        <strain evidence="2">ARYD3</strain>
    </source>
</reference>
<proteinExistence type="predicted"/>
<evidence type="ECO:0008006" key="4">
    <source>
        <dbReference type="Google" id="ProtNLM"/>
    </source>
</evidence>
<dbReference type="EMBL" id="VSIX01000068">
    <property type="protein sequence ID" value="TYB30843.1"/>
    <property type="molecule type" value="Genomic_DNA"/>
</dbReference>
<gene>
    <name evidence="2" type="ORF">FXF47_07135</name>
</gene>
<sequence>MLNTKKILSSFKKSVAGIVTNLPVIIGVILLLGLFKSFINIKKVALYFSGDLLKDTFIGSFLGSIFAGNPSNSYIIGEELLKNDISLFAITAFIMAWVTVGIVQLPAESSFFGIKFALIRNLFAFISSIIISILIVLTIGYIS</sequence>
<dbReference type="Proteomes" id="UP000324143">
    <property type="component" value="Unassembled WGS sequence"/>
</dbReference>
<feature type="transmembrane region" description="Helical" evidence="1">
    <location>
        <begin position="15"/>
        <end position="35"/>
    </location>
</feature>
<feature type="transmembrane region" description="Helical" evidence="1">
    <location>
        <begin position="85"/>
        <end position="105"/>
    </location>
</feature>
<evidence type="ECO:0000313" key="2">
    <source>
        <dbReference type="EMBL" id="TYB30843.1"/>
    </source>
</evidence>
<name>A0A5D0MGW4_9BACT</name>
<evidence type="ECO:0000313" key="3">
    <source>
        <dbReference type="Proteomes" id="UP000324143"/>
    </source>
</evidence>
<keyword evidence="1" id="KW-0472">Membrane</keyword>